<comment type="similarity">
    <text evidence="1">Belongs to the class-II pyridine nucleotide-disulfide oxidoreductase family.</text>
</comment>
<gene>
    <name evidence="5" type="ORF">HID58_020688</name>
</gene>
<dbReference type="InterPro" id="IPR036188">
    <property type="entry name" value="FAD/NAD-bd_sf"/>
</dbReference>
<dbReference type="SUPFAM" id="SSF51905">
    <property type="entry name" value="FAD/NAD(P)-binding domain"/>
    <property type="match status" value="1"/>
</dbReference>
<proteinExistence type="inferred from homology"/>
<sequence length="269" mass="28722">MCSESGALIKTYVSSSLYSDDLLSSTKLQADIDLEREIAPRWDIRALPTIVVFKGGYLVATRAGALESSLAENDNEEVEIKKMVAAAEVMVMVAETASLAEVENEETEIMVMVVAVTDFVYGAVQALHRFKNGARRSTNSVIISTGAVAKRLSFAGSGEGADGFWNGGSRHRRLGDGGGEVKNVVTGDVSDLKMSGLFFAIGHEPATKFLDSQLELDEDGYVVTKPGTTKTSVVGVFSAGDVQDKSYRQALPAAGTGLFSKSLFTFIEK</sequence>
<dbReference type="Proteomes" id="UP000824890">
    <property type="component" value="Unassembled WGS sequence"/>
</dbReference>
<dbReference type="InterPro" id="IPR050097">
    <property type="entry name" value="Ferredoxin-NADP_redctase_2"/>
</dbReference>
<keyword evidence="2" id="KW-0285">Flavoprotein</keyword>
<organism evidence="5 6">
    <name type="scientific">Brassica napus</name>
    <name type="common">Rape</name>
    <dbReference type="NCBI Taxonomy" id="3708"/>
    <lineage>
        <taxon>Eukaryota</taxon>
        <taxon>Viridiplantae</taxon>
        <taxon>Streptophyta</taxon>
        <taxon>Embryophyta</taxon>
        <taxon>Tracheophyta</taxon>
        <taxon>Spermatophyta</taxon>
        <taxon>Magnoliopsida</taxon>
        <taxon>eudicotyledons</taxon>
        <taxon>Gunneridae</taxon>
        <taxon>Pentapetalae</taxon>
        <taxon>rosids</taxon>
        <taxon>malvids</taxon>
        <taxon>Brassicales</taxon>
        <taxon>Brassicaceae</taxon>
        <taxon>Brassiceae</taxon>
        <taxon>Brassica</taxon>
    </lineage>
</organism>
<reference evidence="5 6" key="1">
    <citation type="submission" date="2021-05" db="EMBL/GenBank/DDBJ databases">
        <title>Genome Assembly of Synthetic Allotetraploid Brassica napus Reveals Homoeologous Exchanges between Subgenomes.</title>
        <authorList>
            <person name="Davis J.T."/>
        </authorList>
    </citation>
    <scope>NUCLEOTIDE SEQUENCE [LARGE SCALE GENOMIC DNA]</scope>
    <source>
        <strain evidence="6">cv. Da-Ae</strain>
        <tissue evidence="5">Seedling</tissue>
    </source>
</reference>
<evidence type="ECO:0000256" key="1">
    <source>
        <dbReference type="ARBA" id="ARBA00009333"/>
    </source>
</evidence>
<evidence type="ECO:0000256" key="2">
    <source>
        <dbReference type="ARBA" id="ARBA00022630"/>
    </source>
</evidence>
<keyword evidence="3" id="KW-0560">Oxidoreductase</keyword>
<dbReference type="Gene3D" id="3.50.50.60">
    <property type="entry name" value="FAD/NAD(P)-binding domain"/>
    <property type="match status" value="1"/>
</dbReference>
<dbReference type="EMBL" id="JAGKQM010000006">
    <property type="protein sequence ID" value="KAH0920670.1"/>
    <property type="molecule type" value="Genomic_DNA"/>
</dbReference>
<evidence type="ECO:0000313" key="5">
    <source>
        <dbReference type="EMBL" id="KAH0920670.1"/>
    </source>
</evidence>
<dbReference type="InterPro" id="IPR023753">
    <property type="entry name" value="FAD/NAD-binding_dom"/>
</dbReference>
<evidence type="ECO:0000313" key="6">
    <source>
        <dbReference type="Proteomes" id="UP000824890"/>
    </source>
</evidence>
<accession>A0ABQ8CUB5</accession>
<feature type="domain" description="FAD/NAD(P)-binding" evidence="4">
    <location>
        <begin position="178"/>
        <end position="257"/>
    </location>
</feature>
<dbReference type="PANTHER" id="PTHR48105">
    <property type="entry name" value="THIOREDOXIN REDUCTASE 1-RELATED-RELATED"/>
    <property type="match status" value="1"/>
</dbReference>
<comment type="caution">
    <text evidence="5">The sequence shown here is derived from an EMBL/GenBank/DDBJ whole genome shotgun (WGS) entry which is preliminary data.</text>
</comment>
<dbReference type="SUPFAM" id="SSF52833">
    <property type="entry name" value="Thioredoxin-like"/>
    <property type="match status" value="1"/>
</dbReference>
<evidence type="ECO:0000256" key="3">
    <source>
        <dbReference type="ARBA" id="ARBA00023002"/>
    </source>
</evidence>
<protein>
    <recommendedName>
        <fullName evidence="4">FAD/NAD(P)-binding domain-containing protein</fullName>
    </recommendedName>
</protein>
<name>A0ABQ8CUB5_BRANA</name>
<evidence type="ECO:0000259" key="4">
    <source>
        <dbReference type="Pfam" id="PF07992"/>
    </source>
</evidence>
<keyword evidence="6" id="KW-1185">Reference proteome</keyword>
<dbReference type="Pfam" id="PF07992">
    <property type="entry name" value="Pyr_redox_2"/>
    <property type="match status" value="1"/>
</dbReference>
<dbReference type="CDD" id="cd02947">
    <property type="entry name" value="TRX_family"/>
    <property type="match status" value="1"/>
</dbReference>
<dbReference type="Gene3D" id="3.40.30.10">
    <property type="entry name" value="Glutaredoxin"/>
    <property type="match status" value="1"/>
</dbReference>
<dbReference type="InterPro" id="IPR036249">
    <property type="entry name" value="Thioredoxin-like_sf"/>
</dbReference>